<accession>A0A832CV11</accession>
<protein>
    <submittedName>
        <fullName evidence="2">T9SS type A sorting domain-containing protein</fullName>
    </submittedName>
</protein>
<feature type="domain" description="Secretion system C-terminal sorting" evidence="1">
    <location>
        <begin position="114"/>
        <end position="200"/>
    </location>
</feature>
<reference evidence="2" key="1">
    <citation type="journal article" date="2020" name="mSystems">
        <title>Genome- and Community-Level Interaction Insights into Carbon Utilization and Element Cycling Functions of Hydrothermarchaeota in Hydrothermal Sediment.</title>
        <authorList>
            <person name="Zhou Z."/>
            <person name="Liu Y."/>
            <person name="Xu W."/>
            <person name="Pan J."/>
            <person name="Luo Z.H."/>
            <person name="Li M."/>
        </authorList>
    </citation>
    <scope>NUCLEOTIDE SEQUENCE [LARGE SCALE GENOMIC DNA]</scope>
    <source>
        <strain evidence="2">SpSt-500</strain>
    </source>
</reference>
<dbReference type="InterPro" id="IPR011110">
    <property type="entry name" value="Reg_prop"/>
</dbReference>
<proteinExistence type="predicted"/>
<sequence>MEWNDNFNFRYFNNSNSALPNNFINAIDEDNNGNLWLATDEGFACLKNDTIISYSNLVNSPIIEVKVDNQNRVWLGELGDGRLLVFDGNNLNAITDVSEEKNYSLEDFTLSQNYPNPFNPSTKIRYNIPSVNLSSLKDDKVGVTLKVYDVLGNEVAILVNENKPAGVYEIEFNASKYNLTSGIYFYKLVAGSFVQTRKMILLK</sequence>
<evidence type="ECO:0000313" key="2">
    <source>
        <dbReference type="EMBL" id="HGT46651.1"/>
    </source>
</evidence>
<dbReference type="Gene3D" id="2.130.10.10">
    <property type="entry name" value="YVTN repeat-like/Quinoprotein amine dehydrogenase"/>
    <property type="match status" value="1"/>
</dbReference>
<dbReference type="Pfam" id="PF07494">
    <property type="entry name" value="Reg_prop"/>
    <property type="match status" value="1"/>
</dbReference>
<dbReference type="InterPro" id="IPR026444">
    <property type="entry name" value="Secre_tail"/>
</dbReference>
<evidence type="ECO:0000259" key="1">
    <source>
        <dbReference type="Pfam" id="PF18962"/>
    </source>
</evidence>
<comment type="caution">
    <text evidence="2">The sequence shown here is derived from an EMBL/GenBank/DDBJ whole genome shotgun (WGS) entry which is preliminary data.</text>
</comment>
<dbReference type="AlphaFoldDB" id="A0A832CV11"/>
<dbReference type="Pfam" id="PF18962">
    <property type="entry name" value="Por_Secre_tail"/>
    <property type="match status" value="1"/>
</dbReference>
<dbReference type="SUPFAM" id="SSF63829">
    <property type="entry name" value="Calcium-dependent phosphotriesterase"/>
    <property type="match status" value="1"/>
</dbReference>
<dbReference type="EMBL" id="DSVI01000004">
    <property type="protein sequence ID" value="HGT46651.1"/>
    <property type="molecule type" value="Genomic_DNA"/>
</dbReference>
<gene>
    <name evidence="2" type="ORF">ENS56_01290</name>
</gene>
<dbReference type="InterPro" id="IPR015943">
    <property type="entry name" value="WD40/YVTN_repeat-like_dom_sf"/>
</dbReference>
<name>A0A832CV11_9BACT</name>
<organism evidence="2">
    <name type="scientific">Ignavibacterium album</name>
    <dbReference type="NCBI Taxonomy" id="591197"/>
    <lineage>
        <taxon>Bacteria</taxon>
        <taxon>Pseudomonadati</taxon>
        <taxon>Ignavibacteriota</taxon>
        <taxon>Ignavibacteria</taxon>
        <taxon>Ignavibacteriales</taxon>
        <taxon>Ignavibacteriaceae</taxon>
        <taxon>Ignavibacterium</taxon>
    </lineage>
</organism>
<dbReference type="NCBIfam" id="TIGR04183">
    <property type="entry name" value="Por_Secre_tail"/>
    <property type="match status" value="1"/>
</dbReference>
<dbReference type="Gene3D" id="2.60.40.4070">
    <property type="match status" value="1"/>
</dbReference>